<dbReference type="InterPro" id="IPR027278">
    <property type="entry name" value="ACCD_DCysDesulf"/>
</dbReference>
<comment type="similarity">
    <text evidence="2">Belongs to the ACC deaminase/D-cysteine desulfhydrase family.</text>
</comment>
<keyword evidence="8" id="KW-1185">Reference proteome</keyword>
<keyword evidence="3 5" id="KW-0663">Pyridoxal phosphate</keyword>
<proteinExistence type="inferred from homology"/>
<dbReference type="InterPro" id="IPR001926">
    <property type="entry name" value="TrpB-like_PALP"/>
</dbReference>
<dbReference type="Proteomes" id="UP000295274">
    <property type="component" value="Unassembled WGS sequence"/>
</dbReference>
<evidence type="ECO:0000256" key="4">
    <source>
        <dbReference type="PIRSR" id="PIRSR006278-1"/>
    </source>
</evidence>
<evidence type="ECO:0000313" key="7">
    <source>
        <dbReference type="EMBL" id="TDS11967.1"/>
    </source>
</evidence>
<dbReference type="PIRSF" id="PIRSF006278">
    <property type="entry name" value="ACCD_DCysDesulf"/>
    <property type="match status" value="1"/>
</dbReference>
<evidence type="ECO:0000256" key="3">
    <source>
        <dbReference type="ARBA" id="ARBA00022898"/>
    </source>
</evidence>
<evidence type="ECO:0000259" key="6">
    <source>
        <dbReference type="Pfam" id="PF00291"/>
    </source>
</evidence>
<reference evidence="7 8" key="1">
    <citation type="submission" date="2019-03" db="EMBL/GenBank/DDBJ databases">
        <title>Genomic Encyclopedia of Type Strains, Phase III (KMG-III): the genomes of soil and plant-associated and newly described type strains.</title>
        <authorList>
            <person name="Whitman W."/>
        </authorList>
    </citation>
    <scope>NUCLEOTIDE SEQUENCE [LARGE SCALE GENOMIC DNA]</scope>
    <source>
        <strain evidence="7 8">CECT 8455</strain>
    </source>
</reference>
<dbReference type="AlphaFoldDB" id="A0A4R7CVS7"/>
<dbReference type="PANTHER" id="PTHR43780:SF2">
    <property type="entry name" value="1-AMINOCYCLOPROPANE-1-CARBOXYLATE DEAMINASE-RELATED"/>
    <property type="match status" value="1"/>
</dbReference>
<comment type="cofactor">
    <cofactor evidence="1">
        <name>pyridoxal 5'-phosphate</name>
        <dbReference type="ChEBI" id="CHEBI:597326"/>
    </cofactor>
</comment>
<sequence>MAVNSPYLQSINQLVDHPLLAEKQVSLVIKREDLLHPFISGNKYRKLKYNLLAAKAENEHTILTFGGAYSNHIAATAYAAREKGFKAIGVIRGEELEGSWQMNATLKRANEDGMRFKFVTRSDYREKENHVFIEDLRKEFGDFYLVPEGGTNELAIKGCEEIITPEDKEYDIICSSVGTGGTVSGLIKSSFSHQKVLGFSALKGDFLKDEIEKMVDNKHWQLLTDYHFGGYAKISEELIHFINAFKEKTNIPLDAIYTGKMIFGLFDMVKRDTFAAGTKIMAIHTGGLQGIAGMNSVLKKKNLPLLNI</sequence>
<organism evidence="7 8">
    <name type="scientific">Maribacter caenipelagi</name>
    <dbReference type="NCBI Taxonomy" id="1447781"/>
    <lineage>
        <taxon>Bacteria</taxon>
        <taxon>Pseudomonadati</taxon>
        <taxon>Bacteroidota</taxon>
        <taxon>Flavobacteriia</taxon>
        <taxon>Flavobacteriales</taxon>
        <taxon>Flavobacteriaceae</taxon>
        <taxon>Maribacter</taxon>
    </lineage>
</organism>
<comment type="caution">
    <text evidence="7">The sequence shown here is derived from an EMBL/GenBank/DDBJ whole genome shotgun (WGS) entry which is preliminary data.</text>
</comment>
<evidence type="ECO:0000313" key="8">
    <source>
        <dbReference type="Proteomes" id="UP000295274"/>
    </source>
</evidence>
<accession>A0A4R7CVS7</accession>
<gene>
    <name evidence="7" type="ORF">DFQ03_3353</name>
</gene>
<feature type="modified residue" description="N6-(pyridoxal phosphate)lysine" evidence="5">
    <location>
        <position position="43"/>
    </location>
</feature>
<name>A0A4R7CVS7_9FLAO</name>
<dbReference type="Gene3D" id="3.40.50.1100">
    <property type="match status" value="2"/>
</dbReference>
<feature type="domain" description="Tryptophan synthase beta chain-like PALP" evidence="6">
    <location>
        <begin position="14"/>
        <end position="286"/>
    </location>
</feature>
<dbReference type="PANTHER" id="PTHR43780">
    <property type="entry name" value="1-AMINOCYCLOPROPANE-1-CARBOXYLATE DEAMINASE-RELATED"/>
    <property type="match status" value="1"/>
</dbReference>
<feature type="active site" description="Nucleophile" evidence="4">
    <location>
        <position position="70"/>
    </location>
</feature>
<dbReference type="InterPro" id="IPR036052">
    <property type="entry name" value="TrpB-like_PALP_sf"/>
</dbReference>
<dbReference type="SUPFAM" id="SSF53686">
    <property type="entry name" value="Tryptophan synthase beta subunit-like PLP-dependent enzymes"/>
    <property type="match status" value="1"/>
</dbReference>
<dbReference type="GO" id="GO:0019148">
    <property type="term" value="F:D-cysteine desulfhydrase activity"/>
    <property type="evidence" value="ECO:0007669"/>
    <property type="project" value="TreeGrafter"/>
</dbReference>
<dbReference type="EMBL" id="SNZW01000018">
    <property type="protein sequence ID" value="TDS11967.1"/>
    <property type="molecule type" value="Genomic_DNA"/>
</dbReference>
<evidence type="ECO:0000256" key="2">
    <source>
        <dbReference type="ARBA" id="ARBA00008639"/>
    </source>
</evidence>
<evidence type="ECO:0000256" key="5">
    <source>
        <dbReference type="PIRSR" id="PIRSR006278-2"/>
    </source>
</evidence>
<evidence type="ECO:0000256" key="1">
    <source>
        <dbReference type="ARBA" id="ARBA00001933"/>
    </source>
</evidence>
<protein>
    <submittedName>
        <fullName evidence="7">1-aminocyclopropane-1-carboxylate deaminase</fullName>
    </submittedName>
</protein>
<dbReference type="Pfam" id="PF00291">
    <property type="entry name" value="PALP"/>
    <property type="match status" value="1"/>
</dbReference>